<keyword evidence="1" id="KW-1133">Transmembrane helix</keyword>
<comment type="caution">
    <text evidence="2">The sequence shown here is derived from an EMBL/GenBank/DDBJ whole genome shotgun (WGS) entry which is preliminary data.</text>
</comment>
<reference evidence="2 4" key="1">
    <citation type="submission" date="2014-04" db="EMBL/GenBank/DDBJ databases">
        <authorList>
            <person name="Bishop-Lilly K.A."/>
            <person name="Broomall S.M."/>
            <person name="Chain P.S."/>
            <person name="Chertkov O."/>
            <person name="Coyne S.R."/>
            <person name="Daligault H.E."/>
            <person name="Davenport K.W."/>
            <person name="Erkkila T."/>
            <person name="Frey K.G."/>
            <person name="Gibbons H.S."/>
            <person name="Gu W."/>
            <person name="Jaissle J."/>
            <person name="Johnson S.L."/>
            <person name="Koroleva G.I."/>
            <person name="Ladner J.T."/>
            <person name="Lo C.-C."/>
            <person name="Minogue T.D."/>
            <person name="Munk C."/>
            <person name="Palacios G.F."/>
            <person name="Redden C.L."/>
            <person name="Rosenzweig C.N."/>
            <person name="Scholz M.B."/>
            <person name="Teshima H."/>
            <person name="Xu Y."/>
        </authorList>
    </citation>
    <scope>NUCLEOTIDE SEQUENCE [LARGE SCALE GENOMIC DNA]</scope>
    <source>
        <strain evidence="2 4">8244</strain>
    </source>
</reference>
<dbReference type="RefSeq" id="WP_036620758.1">
    <property type="nucleotide sequence ID" value="NZ_BGML01000005.1"/>
</dbReference>
<evidence type="ECO:0000313" key="2">
    <source>
        <dbReference type="EMBL" id="KFN11144.1"/>
    </source>
</evidence>
<evidence type="ECO:0000256" key="1">
    <source>
        <dbReference type="SAM" id="Phobius"/>
    </source>
</evidence>
<evidence type="ECO:0000313" key="5">
    <source>
        <dbReference type="Proteomes" id="UP000442469"/>
    </source>
</evidence>
<keyword evidence="4" id="KW-1185">Reference proteome</keyword>
<dbReference type="Proteomes" id="UP000442469">
    <property type="component" value="Unassembled WGS sequence"/>
</dbReference>
<dbReference type="OrthoDB" id="2628546at2"/>
<feature type="transmembrane region" description="Helical" evidence="1">
    <location>
        <begin position="27"/>
        <end position="48"/>
    </location>
</feature>
<dbReference type="EMBL" id="JMQA01000012">
    <property type="protein sequence ID" value="KFN11144.1"/>
    <property type="molecule type" value="Genomic_DNA"/>
</dbReference>
<dbReference type="HOGENOM" id="CLU_1863190_0_0_9"/>
<dbReference type="Proteomes" id="UP000029278">
    <property type="component" value="Unassembled WGS sequence"/>
</dbReference>
<dbReference type="PATRIC" id="fig|44252.3.peg.832"/>
<dbReference type="AlphaFoldDB" id="A0A090ZIJ5"/>
<dbReference type="GeneID" id="77012115"/>
<feature type="transmembrane region" description="Helical" evidence="1">
    <location>
        <begin position="60"/>
        <end position="82"/>
    </location>
</feature>
<organism evidence="2 4">
    <name type="scientific">Paenibacillus macerans</name>
    <name type="common">Bacillus macerans</name>
    <dbReference type="NCBI Taxonomy" id="44252"/>
    <lineage>
        <taxon>Bacteria</taxon>
        <taxon>Bacillati</taxon>
        <taxon>Bacillota</taxon>
        <taxon>Bacilli</taxon>
        <taxon>Bacillales</taxon>
        <taxon>Paenibacillaceae</taxon>
        <taxon>Paenibacillus</taxon>
    </lineage>
</organism>
<name>A0A090ZIJ5_PAEMA</name>
<proteinExistence type="predicted"/>
<evidence type="ECO:0000313" key="4">
    <source>
        <dbReference type="Proteomes" id="UP000029278"/>
    </source>
</evidence>
<reference evidence="3 5" key="2">
    <citation type="submission" date="2019-11" db="EMBL/GenBank/DDBJ databases">
        <title>Draft genome sequences of five Paenibacillus species of dairy origin.</title>
        <authorList>
            <person name="Olajide A.M."/>
            <person name="Chen S."/>
            <person name="Lapointe G."/>
        </authorList>
    </citation>
    <scope>NUCLEOTIDE SEQUENCE [LARGE SCALE GENOMIC DNA]</scope>
    <source>
        <strain evidence="3 5">3CT49</strain>
    </source>
</reference>
<evidence type="ECO:0000313" key="3">
    <source>
        <dbReference type="EMBL" id="MUG25628.1"/>
    </source>
</evidence>
<feature type="transmembrane region" description="Helical" evidence="1">
    <location>
        <begin position="94"/>
        <end position="127"/>
    </location>
</feature>
<protein>
    <submittedName>
        <fullName evidence="2">Putative membrane protein</fullName>
    </submittedName>
</protein>
<gene>
    <name evidence="2" type="ORF">DJ90_2476</name>
    <name evidence="3" type="ORF">GNQ08_25025</name>
</gene>
<dbReference type="EMBL" id="WNZZ01000028">
    <property type="protein sequence ID" value="MUG25628.1"/>
    <property type="molecule type" value="Genomic_DNA"/>
</dbReference>
<keyword evidence="1" id="KW-0812">Transmembrane</keyword>
<accession>A0A090ZIJ5</accession>
<sequence length="137" mass="15677">MQQFSVVLRELRTWFESFKWYPRIQAYSLHLLFGGLGVKFLYELLAAVLPYGGYSFIHTVFYTIPLVSLANYAFLLGAWLTLVSKNVKYLPYGLWANAVLMIFPFTAISLSLLIPVAVYAFLGYALFKYTASVYAEQ</sequence>
<keyword evidence="1" id="KW-0472">Membrane</keyword>